<keyword evidence="8" id="KW-1185">Reference proteome</keyword>
<evidence type="ECO:0000313" key="8">
    <source>
        <dbReference type="Proteomes" id="UP001201812"/>
    </source>
</evidence>
<feature type="region of interest" description="Disordered" evidence="6">
    <location>
        <begin position="606"/>
        <end position="637"/>
    </location>
</feature>
<proteinExistence type="inferred from homology"/>
<dbReference type="PANTHER" id="PTHR13114:SF7">
    <property type="entry name" value="MEDIATOR OF RNA POLYMERASE II TRANSCRIPTION SUBUNIT 17"/>
    <property type="match status" value="1"/>
</dbReference>
<evidence type="ECO:0000256" key="4">
    <source>
        <dbReference type="ARBA" id="ARBA00023163"/>
    </source>
</evidence>
<accession>A0AAD4RA70</accession>
<reference evidence="7" key="1">
    <citation type="submission" date="2022-01" db="EMBL/GenBank/DDBJ databases">
        <title>Genome Sequence Resource for Two Populations of Ditylenchus destructor, the Migratory Endoparasitic Phytonematode.</title>
        <authorList>
            <person name="Zhang H."/>
            <person name="Lin R."/>
            <person name="Xie B."/>
        </authorList>
    </citation>
    <scope>NUCLEOTIDE SEQUENCE</scope>
    <source>
        <strain evidence="7">BazhouSP</strain>
    </source>
</reference>
<gene>
    <name evidence="7" type="ORF">DdX_04901</name>
</gene>
<keyword evidence="3" id="KW-0805">Transcription regulation</keyword>
<dbReference type="GO" id="GO:0016592">
    <property type="term" value="C:mediator complex"/>
    <property type="evidence" value="ECO:0007669"/>
    <property type="project" value="InterPro"/>
</dbReference>
<dbReference type="AlphaFoldDB" id="A0AAD4RA70"/>
<dbReference type="InterPro" id="IPR019313">
    <property type="entry name" value="Mediator_Med17"/>
</dbReference>
<comment type="caution">
    <text evidence="7">The sequence shown here is derived from an EMBL/GenBank/DDBJ whole genome shotgun (WGS) entry which is preliminary data.</text>
</comment>
<evidence type="ECO:0000256" key="1">
    <source>
        <dbReference type="ARBA" id="ARBA00004123"/>
    </source>
</evidence>
<evidence type="ECO:0000313" key="7">
    <source>
        <dbReference type="EMBL" id="KAI1720658.1"/>
    </source>
</evidence>
<dbReference type="EMBL" id="JAKKPZ010000005">
    <property type="protein sequence ID" value="KAI1720658.1"/>
    <property type="molecule type" value="Genomic_DNA"/>
</dbReference>
<evidence type="ECO:0000256" key="5">
    <source>
        <dbReference type="ARBA" id="ARBA00023242"/>
    </source>
</evidence>
<keyword evidence="4" id="KW-0804">Transcription</keyword>
<evidence type="ECO:0000256" key="3">
    <source>
        <dbReference type="ARBA" id="ARBA00023015"/>
    </source>
</evidence>
<dbReference type="Proteomes" id="UP001201812">
    <property type="component" value="Unassembled WGS sequence"/>
</dbReference>
<sequence length="668" mass="75832">MFSSGSISATSSRKGVEICVESLNEWKIQEIGYDGVEKYIKPPEFKEVIAKNAQSITWRDVVGAESSLDALMESDDDEKEAMDITEAGDLALKKEERESKVEPVAGPWAGVARNLHQSLQEITVLLDTLNVVKTNYLGALMVASLPEDPNKINEQITNSKGFQLCTRKKALFEASKTIENALQERTNIRQNSLEGLEKNAFFNELRKMRENWRIRKTNNALFGDLGYRIYGQKFHTGELFDIFRRSLTQSNLYGMHSCLQVQVPRNLMRRTAIWVSVQIDNARSAANLFGNQDLAYMNVDSDASKNVRWEKALKWAQESLICRDIFAQLTKESSVQERICLPTENSLIVSLFDGVILKIEKKFYPFEDIELVEEGVPFLNLALREQFVSDQCRRPMRSQPFVSLPMSSLPENLDMRGPQALSSEEINARKITQTSLLDRLIAISSHYTLICKVTQALKKHVLNYPDPQLQWKWVRSSPIFSMLSVVQVNRAFENLGKFSIHIRVTTDEIIVITKEFQQIKCGRDVKLVQNAIMLLSSIYMLSSVAILSKTYAWQILHANNNAFGNDGNPAPTFYACNQSASKSIFIQFNTNGKPPTICMKLNQTGGVSSKSYSDEDTKDFPMDSPKSLNEDQSISSESENKFRQFNYDALPGTSFMRKMEHLLAIFRN</sequence>
<evidence type="ECO:0000256" key="2">
    <source>
        <dbReference type="ARBA" id="ARBA00005635"/>
    </source>
</evidence>
<dbReference type="PANTHER" id="PTHR13114">
    <property type="entry name" value="MEDIATOR OF RNA POLYMERASE II TRANSCRIPTION SUBUNIT 17"/>
    <property type="match status" value="1"/>
</dbReference>
<comment type="subcellular location">
    <subcellularLocation>
        <location evidence="1">Nucleus</location>
    </subcellularLocation>
</comment>
<protein>
    <submittedName>
        <fullName evidence="7">Mediator of RNA polymerase II transcription subunit 17</fullName>
    </submittedName>
</protein>
<name>A0AAD4RA70_9BILA</name>
<feature type="compositionally biased region" description="Basic and acidic residues" evidence="6">
    <location>
        <begin position="612"/>
        <end position="621"/>
    </location>
</feature>
<comment type="similarity">
    <text evidence="2">Belongs to the Mediator complex subunit 17 family.</text>
</comment>
<dbReference type="GO" id="GO:0003712">
    <property type="term" value="F:transcription coregulator activity"/>
    <property type="evidence" value="ECO:0007669"/>
    <property type="project" value="InterPro"/>
</dbReference>
<feature type="compositionally biased region" description="Polar residues" evidence="6">
    <location>
        <begin position="626"/>
        <end position="637"/>
    </location>
</feature>
<dbReference type="GO" id="GO:0070847">
    <property type="term" value="C:core mediator complex"/>
    <property type="evidence" value="ECO:0007669"/>
    <property type="project" value="TreeGrafter"/>
</dbReference>
<evidence type="ECO:0000256" key="6">
    <source>
        <dbReference type="SAM" id="MobiDB-lite"/>
    </source>
</evidence>
<keyword evidence="5" id="KW-0539">Nucleus</keyword>
<organism evidence="7 8">
    <name type="scientific">Ditylenchus destructor</name>
    <dbReference type="NCBI Taxonomy" id="166010"/>
    <lineage>
        <taxon>Eukaryota</taxon>
        <taxon>Metazoa</taxon>
        <taxon>Ecdysozoa</taxon>
        <taxon>Nematoda</taxon>
        <taxon>Chromadorea</taxon>
        <taxon>Rhabditida</taxon>
        <taxon>Tylenchina</taxon>
        <taxon>Tylenchomorpha</taxon>
        <taxon>Sphaerularioidea</taxon>
        <taxon>Anguinidae</taxon>
        <taxon>Anguininae</taxon>
        <taxon>Ditylenchus</taxon>
    </lineage>
</organism>
<dbReference type="GO" id="GO:0006357">
    <property type="term" value="P:regulation of transcription by RNA polymerase II"/>
    <property type="evidence" value="ECO:0007669"/>
    <property type="project" value="InterPro"/>
</dbReference>